<dbReference type="InterPro" id="IPR000843">
    <property type="entry name" value="HTH_LacI"/>
</dbReference>
<dbReference type="GO" id="GO:0000976">
    <property type="term" value="F:transcription cis-regulatory region binding"/>
    <property type="evidence" value="ECO:0007669"/>
    <property type="project" value="TreeGrafter"/>
</dbReference>
<evidence type="ECO:0000256" key="1">
    <source>
        <dbReference type="ARBA" id="ARBA00023015"/>
    </source>
</evidence>
<dbReference type="Pfam" id="PF13377">
    <property type="entry name" value="Peripla_BP_3"/>
    <property type="match status" value="1"/>
</dbReference>
<feature type="domain" description="HTH lacI-type" evidence="4">
    <location>
        <begin position="5"/>
        <end position="60"/>
    </location>
</feature>
<accession>A0A2T7BEG7</accession>
<dbReference type="Pfam" id="PF00356">
    <property type="entry name" value="LacI"/>
    <property type="match status" value="1"/>
</dbReference>
<dbReference type="PANTHER" id="PTHR30146">
    <property type="entry name" value="LACI-RELATED TRANSCRIPTIONAL REPRESSOR"/>
    <property type="match status" value="1"/>
</dbReference>
<keyword evidence="3" id="KW-0804">Transcription</keyword>
<dbReference type="AlphaFoldDB" id="A0A2T7BEG7"/>
<evidence type="ECO:0000313" key="5">
    <source>
        <dbReference type="EMBL" id="PUZ23477.1"/>
    </source>
</evidence>
<dbReference type="InterPro" id="IPR046335">
    <property type="entry name" value="LacI/GalR-like_sensor"/>
</dbReference>
<protein>
    <submittedName>
        <fullName evidence="5">LacI family transcriptional regulator</fullName>
    </submittedName>
</protein>
<dbReference type="SUPFAM" id="SSF53822">
    <property type="entry name" value="Periplasmic binding protein-like I"/>
    <property type="match status" value="1"/>
</dbReference>
<dbReference type="Gene3D" id="1.10.260.40">
    <property type="entry name" value="lambda repressor-like DNA-binding domains"/>
    <property type="match status" value="1"/>
</dbReference>
<name>A0A2T7BEG7_9BACT</name>
<sequence length="339" mass="37679">MERKVSMKDIAERVGVSIALVSYVLNEKEGRVGPEMAQQIRKVAQELNYRPNLIARSLQSGRTNTLGLIVADISNPFFSNIARIIEDEAKQYGYTVLFGSSDESVEKSQGLIDTFLNRQADALILAPAAGTEPQLMALKKKKIPFVLVDRYFPSVPANSVRIDNYQAAYKAVTHLLRTGKKRIGMLTYDGGMEHMQERERGYRQALEDHGLYQAALSQRASYLHLQEGVATGLSHLLQPDRKVDAVFFATNSLAIEGLKQLNALRLKVPDDVAVISFDESDAFDLFYAPVSYVRQSLRDMGREAVRLAIQGVEQKSRPQVDVIVGADLVIRKSCGFKAG</sequence>
<keyword evidence="6" id="KW-1185">Reference proteome</keyword>
<gene>
    <name evidence="5" type="ORF">DCC81_21590</name>
</gene>
<dbReference type="Gene3D" id="3.40.50.2300">
    <property type="match status" value="2"/>
</dbReference>
<dbReference type="SMART" id="SM00354">
    <property type="entry name" value="HTH_LACI"/>
    <property type="match status" value="1"/>
</dbReference>
<evidence type="ECO:0000256" key="2">
    <source>
        <dbReference type="ARBA" id="ARBA00023125"/>
    </source>
</evidence>
<keyword evidence="1" id="KW-0805">Transcription regulation</keyword>
<dbReference type="Proteomes" id="UP000244450">
    <property type="component" value="Unassembled WGS sequence"/>
</dbReference>
<dbReference type="SUPFAM" id="SSF47413">
    <property type="entry name" value="lambda repressor-like DNA-binding domains"/>
    <property type="match status" value="1"/>
</dbReference>
<dbReference type="PANTHER" id="PTHR30146:SF109">
    <property type="entry name" value="HTH-TYPE TRANSCRIPTIONAL REGULATOR GALS"/>
    <property type="match status" value="1"/>
</dbReference>
<proteinExistence type="predicted"/>
<evidence type="ECO:0000256" key="3">
    <source>
        <dbReference type="ARBA" id="ARBA00023163"/>
    </source>
</evidence>
<dbReference type="PROSITE" id="PS50932">
    <property type="entry name" value="HTH_LACI_2"/>
    <property type="match status" value="1"/>
</dbReference>
<dbReference type="OrthoDB" id="9803256at2"/>
<dbReference type="CDD" id="cd01392">
    <property type="entry name" value="HTH_LacI"/>
    <property type="match status" value="1"/>
</dbReference>
<dbReference type="EMBL" id="QCYK01000003">
    <property type="protein sequence ID" value="PUZ23477.1"/>
    <property type="molecule type" value="Genomic_DNA"/>
</dbReference>
<dbReference type="InterPro" id="IPR010982">
    <property type="entry name" value="Lambda_DNA-bd_dom_sf"/>
</dbReference>
<dbReference type="CDD" id="cd19977">
    <property type="entry name" value="PBP1_EndR-like"/>
    <property type="match status" value="1"/>
</dbReference>
<comment type="caution">
    <text evidence="5">The sequence shown here is derived from an EMBL/GenBank/DDBJ whole genome shotgun (WGS) entry which is preliminary data.</text>
</comment>
<dbReference type="InterPro" id="IPR028082">
    <property type="entry name" value="Peripla_BP_I"/>
</dbReference>
<dbReference type="GO" id="GO:0003700">
    <property type="term" value="F:DNA-binding transcription factor activity"/>
    <property type="evidence" value="ECO:0007669"/>
    <property type="project" value="TreeGrafter"/>
</dbReference>
<evidence type="ECO:0000313" key="6">
    <source>
        <dbReference type="Proteomes" id="UP000244450"/>
    </source>
</evidence>
<evidence type="ECO:0000259" key="4">
    <source>
        <dbReference type="PROSITE" id="PS50932"/>
    </source>
</evidence>
<organism evidence="5 6">
    <name type="scientific">Chitinophaga parva</name>
    <dbReference type="NCBI Taxonomy" id="2169414"/>
    <lineage>
        <taxon>Bacteria</taxon>
        <taxon>Pseudomonadati</taxon>
        <taxon>Bacteroidota</taxon>
        <taxon>Chitinophagia</taxon>
        <taxon>Chitinophagales</taxon>
        <taxon>Chitinophagaceae</taxon>
        <taxon>Chitinophaga</taxon>
    </lineage>
</organism>
<reference evidence="5 6" key="1">
    <citation type="submission" date="2018-04" db="EMBL/GenBank/DDBJ databases">
        <title>Chitinophaga fuyangensis sp. nov., isolated from soil in a chemical factory.</title>
        <authorList>
            <person name="Chen K."/>
        </authorList>
    </citation>
    <scope>NUCLEOTIDE SEQUENCE [LARGE SCALE GENOMIC DNA]</scope>
    <source>
        <strain evidence="5 6">LY-1</strain>
    </source>
</reference>
<keyword evidence="2" id="KW-0238">DNA-binding</keyword>